<name>A0A2G5B184_COERN</name>
<organism evidence="2 3">
    <name type="scientific">Coemansia reversa (strain ATCC 12441 / NRRL 1564)</name>
    <dbReference type="NCBI Taxonomy" id="763665"/>
    <lineage>
        <taxon>Eukaryota</taxon>
        <taxon>Fungi</taxon>
        <taxon>Fungi incertae sedis</taxon>
        <taxon>Zoopagomycota</taxon>
        <taxon>Kickxellomycotina</taxon>
        <taxon>Kickxellomycetes</taxon>
        <taxon>Kickxellales</taxon>
        <taxon>Kickxellaceae</taxon>
        <taxon>Coemansia</taxon>
    </lineage>
</organism>
<gene>
    <name evidence="2" type="ORF">COEREDRAFT_90209</name>
</gene>
<reference evidence="2 3" key="1">
    <citation type="journal article" date="2015" name="Genome Biol. Evol.">
        <title>Phylogenomic analyses indicate that early fungi evolved digesting cell walls of algal ancestors of land plants.</title>
        <authorList>
            <person name="Chang Y."/>
            <person name="Wang S."/>
            <person name="Sekimoto S."/>
            <person name="Aerts A.L."/>
            <person name="Choi C."/>
            <person name="Clum A."/>
            <person name="LaButti K.M."/>
            <person name="Lindquist E.A."/>
            <person name="Yee Ngan C."/>
            <person name="Ohm R.A."/>
            <person name="Salamov A.A."/>
            <person name="Grigoriev I.V."/>
            <person name="Spatafora J.W."/>
            <person name="Berbee M.L."/>
        </authorList>
    </citation>
    <scope>NUCLEOTIDE SEQUENCE [LARGE SCALE GENOMIC DNA]</scope>
    <source>
        <strain evidence="2 3">NRRL 1564</strain>
    </source>
</reference>
<dbReference type="Proteomes" id="UP000242474">
    <property type="component" value="Unassembled WGS sequence"/>
</dbReference>
<protein>
    <submittedName>
        <fullName evidence="2">Uncharacterized protein</fullName>
    </submittedName>
</protein>
<sequence length="159" mass="17739">MPSNKELYALDLQLQGQVSAHRLSTDVILAPLPPYFHNAPPLAFAAPIVDRERTRFIQSIPRAREHGYKVPPLGTVRLGASMRQQDAADRQLMYRYTATLRLLDYAAARISRGSLDHGGPDSAYSQNDHRTARVYVAANVPPPPRANAHPTHDQPLWRG</sequence>
<dbReference type="EMBL" id="KZ303781">
    <property type="protein sequence ID" value="PIA12477.1"/>
    <property type="molecule type" value="Genomic_DNA"/>
</dbReference>
<evidence type="ECO:0000313" key="3">
    <source>
        <dbReference type="Proteomes" id="UP000242474"/>
    </source>
</evidence>
<keyword evidence="3" id="KW-1185">Reference proteome</keyword>
<evidence type="ECO:0000313" key="2">
    <source>
        <dbReference type="EMBL" id="PIA12477.1"/>
    </source>
</evidence>
<dbReference type="AlphaFoldDB" id="A0A2G5B184"/>
<feature type="region of interest" description="Disordered" evidence="1">
    <location>
        <begin position="139"/>
        <end position="159"/>
    </location>
</feature>
<evidence type="ECO:0000256" key="1">
    <source>
        <dbReference type="SAM" id="MobiDB-lite"/>
    </source>
</evidence>
<accession>A0A2G5B184</accession>
<proteinExistence type="predicted"/>